<keyword evidence="7" id="KW-1185">Reference proteome</keyword>
<dbReference type="STRING" id="619300.G3AKF4"/>
<dbReference type="FunCoup" id="G3AKF4">
    <property type="interactions" value="731"/>
</dbReference>
<evidence type="ECO:0000256" key="2">
    <source>
        <dbReference type="ARBA" id="ARBA00022888"/>
    </source>
</evidence>
<dbReference type="AlphaFoldDB" id="G3AKF4"/>
<dbReference type="OrthoDB" id="10252281at2759"/>
<dbReference type="HOGENOM" id="CLU_012368_2_0_1"/>
<dbReference type="InterPro" id="IPR017932">
    <property type="entry name" value="GATase_2_dom"/>
</dbReference>
<dbReference type="CDD" id="cd01991">
    <property type="entry name" value="Asn_synthase_B_C"/>
    <property type="match status" value="1"/>
</dbReference>
<keyword evidence="2" id="KW-0061">Asparagine biosynthesis</keyword>
<evidence type="ECO:0000313" key="7">
    <source>
        <dbReference type="Proteomes" id="UP000000709"/>
    </source>
</evidence>
<dbReference type="PANTHER" id="PTHR45937:SF1">
    <property type="entry name" value="ASPARAGINE SYNTHETASE DOMAIN-CONTAINING PROTEIN 1"/>
    <property type="match status" value="1"/>
</dbReference>
<dbReference type="PANTHER" id="PTHR45937">
    <property type="entry name" value="ASPARAGINE SYNTHETASE DOMAIN-CONTAINING PROTEIN 1"/>
    <property type="match status" value="1"/>
</dbReference>
<dbReference type="InterPro" id="IPR029055">
    <property type="entry name" value="Ntn_hydrolases_N"/>
</dbReference>
<keyword evidence="1" id="KW-0028">Amino-acid biosynthesis</keyword>
<dbReference type="OMA" id="HAKICIL"/>
<evidence type="ECO:0000256" key="1">
    <source>
        <dbReference type="ARBA" id="ARBA00022605"/>
    </source>
</evidence>
<name>G3AKF4_SPAPN</name>
<evidence type="ECO:0000256" key="3">
    <source>
        <dbReference type="ARBA" id="ARBA00022962"/>
    </source>
</evidence>
<dbReference type="InParanoid" id="G3AKF4"/>
<evidence type="ECO:0000259" key="4">
    <source>
        <dbReference type="Pfam" id="PF00733"/>
    </source>
</evidence>
<dbReference type="Pfam" id="PF00733">
    <property type="entry name" value="Asn_synthase"/>
    <property type="match status" value="1"/>
</dbReference>
<dbReference type="RefSeq" id="XP_007374426.1">
    <property type="nucleotide sequence ID" value="XM_007374364.1"/>
</dbReference>
<dbReference type="eggNOG" id="KOG0573">
    <property type="taxonomic scope" value="Eukaryota"/>
</dbReference>
<dbReference type="GeneID" id="18870863"/>
<dbReference type="InterPro" id="IPR001962">
    <property type="entry name" value="Asn_synthase"/>
</dbReference>
<proteinExistence type="predicted"/>
<evidence type="ECO:0000259" key="5">
    <source>
        <dbReference type="Pfam" id="PF13537"/>
    </source>
</evidence>
<feature type="domain" description="Glutamine amidotransferase type-2" evidence="5">
    <location>
        <begin position="150"/>
        <end position="245"/>
    </location>
</feature>
<dbReference type="InterPro" id="IPR051857">
    <property type="entry name" value="Asn_synthetase_domain"/>
</dbReference>
<organism evidence="7">
    <name type="scientific">Spathaspora passalidarum (strain NRRL Y-27907 / 11-Y1)</name>
    <dbReference type="NCBI Taxonomy" id="619300"/>
    <lineage>
        <taxon>Eukaryota</taxon>
        <taxon>Fungi</taxon>
        <taxon>Dikarya</taxon>
        <taxon>Ascomycota</taxon>
        <taxon>Saccharomycotina</taxon>
        <taxon>Pichiomycetes</taxon>
        <taxon>Debaryomycetaceae</taxon>
        <taxon>Spathaspora</taxon>
    </lineage>
</organism>
<dbReference type="EMBL" id="GL996501">
    <property type="protein sequence ID" value="EGW32911.1"/>
    <property type="molecule type" value="Genomic_DNA"/>
</dbReference>
<keyword evidence="3" id="KW-0315">Glutamine amidotransferase</keyword>
<evidence type="ECO:0008006" key="8">
    <source>
        <dbReference type="Google" id="ProtNLM"/>
    </source>
</evidence>
<accession>G3AKF4</accession>
<dbReference type="SUPFAM" id="SSF56235">
    <property type="entry name" value="N-terminal nucleophile aminohydrolases (Ntn hydrolases)"/>
    <property type="match status" value="1"/>
</dbReference>
<dbReference type="GO" id="GO:0006529">
    <property type="term" value="P:asparagine biosynthetic process"/>
    <property type="evidence" value="ECO:0007669"/>
    <property type="project" value="UniProtKB-KW"/>
</dbReference>
<sequence length="630" mass="72482">MCGILLRTSSSLEIPSCIPSVTTQGNFKTWETQDVTEISKYLDHGSQLNPLTPGQQYKLENLDHLRQLYVQISKLNNNVKLDPDIKKKQVDEIQLEIDNRTKDDPTLPVADDINQLIYKVSTRGPNYLNFTQYGKFQMFSSILSLRQPFTKQPIIRDQFILQFNGELYNQECLELNDTQFIIDTLHENLGNDRRDAILTTLKQLSGEFAIILIDLVENRIYFGRDSIGKRSLCYNLSDSELVISSVSTIDFIECKNEFYEYDVESHAMNVHKIHSLPVHIHGPYEPEDILLGELYTNLKKSTDIRQITIHPLVHEVNESKLGVLFSGGLDCTIIAGLICELSSPTTIDLLTVGFENPRTNQSSDQTPDRKLALKSWFHLQKQYPHITIQLLEINVDYKSWLVHKSKVMDLIYPCDTEMDLSIAIAFYFASSKLPQLTRMTTLSDRNIDWTSFLENPDKYTHKTENYNSQAKVLFSGLGADELFAGYSRHEALFTNIQPDTPQAAIDECYNKLTSELIYDISIIHKRNLGRDDRVISYWGKELRYPYLDEDFINWVIQYIPPQYKFKYAFKANKKGILRMDSTRKYLLRALAVKMGLDWVSTELKRAIQFGAKSAKLEIGQSKIKGTDNVV</sequence>
<dbReference type="Gene3D" id="3.60.20.10">
    <property type="entry name" value="Glutamine Phosphoribosylpyrophosphate, subunit 1, domain 1"/>
    <property type="match status" value="1"/>
</dbReference>
<dbReference type="Gene3D" id="3.40.50.620">
    <property type="entry name" value="HUPs"/>
    <property type="match status" value="1"/>
</dbReference>
<dbReference type="InterPro" id="IPR014729">
    <property type="entry name" value="Rossmann-like_a/b/a_fold"/>
</dbReference>
<protein>
    <recommendedName>
        <fullName evidence="8">Glutamine amidotransferase type-2 domain-containing protein</fullName>
    </recommendedName>
</protein>
<dbReference type="Proteomes" id="UP000000709">
    <property type="component" value="Unassembled WGS sequence"/>
</dbReference>
<evidence type="ECO:0000313" key="6">
    <source>
        <dbReference type="EMBL" id="EGW32911.1"/>
    </source>
</evidence>
<dbReference type="SUPFAM" id="SSF52402">
    <property type="entry name" value="Adenine nucleotide alpha hydrolases-like"/>
    <property type="match status" value="1"/>
</dbReference>
<dbReference type="Pfam" id="PF13537">
    <property type="entry name" value="GATase_7"/>
    <property type="match status" value="1"/>
</dbReference>
<reference evidence="6 7" key="1">
    <citation type="journal article" date="2011" name="Proc. Natl. Acad. Sci. U.S.A.">
        <title>Comparative genomics of xylose-fermenting fungi for enhanced biofuel production.</title>
        <authorList>
            <person name="Wohlbach D.J."/>
            <person name="Kuo A."/>
            <person name="Sato T.K."/>
            <person name="Potts K.M."/>
            <person name="Salamov A.A."/>
            <person name="LaButti K.M."/>
            <person name="Sun H."/>
            <person name="Clum A."/>
            <person name="Pangilinan J.L."/>
            <person name="Lindquist E.A."/>
            <person name="Lucas S."/>
            <person name="Lapidus A."/>
            <person name="Jin M."/>
            <person name="Gunawan C."/>
            <person name="Balan V."/>
            <person name="Dale B.E."/>
            <person name="Jeffries T.W."/>
            <person name="Zinkel R."/>
            <person name="Barry K.W."/>
            <person name="Grigoriev I.V."/>
            <person name="Gasch A.P."/>
        </authorList>
    </citation>
    <scope>NUCLEOTIDE SEQUENCE [LARGE SCALE GENOMIC DNA]</scope>
    <source>
        <strain evidence="7">NRRL Y-27907 / 11-Y1</strain>
    </source>
</reference>
<dbReference type="KEGG" id="spaa:SPAPADRAFT_150292"/>
<feature type="domain" description="Asparagine synthetase" evidence="4">
    <location>
        <begin position="468"/>
        <end position="591"/>
    </location>
</feature>
<gene>
    <name evidence="6" type="ORF">SPAPADRAFT_150292</name>
</gene>
<dbReference type="GO" id="GO:0004066">
    <property type="term" value="F:asparagine synthase (glutamine-hydrolyzing) activity"/>
    <property type="evidence" value="ECO:0007669"/>
    <property type="project" value="InterPro"/>
</dbReference>